<organism evidence="1 2">
    <name type="scientific">Gnathostoma spinigerum</name>
    <dbReference type="NCBI Taxonomy" id="75299"/>
    <lineage>
        <taxon>Eukaryota</taxon>
        <taxon>Metazoa</taxon>
        <taxon>Ecdysozoa</taxon>
        <taxon>Nematoda</taxon>
        <taxon>Chromadorea</taxon>
        <taxon>Rhabditida</taxon>
        <taxon>Spirurina</taxon>
        <taxon>Gnathostomatomorpha</taxon>
        <taxon>Gnathostomatoidea</taxon>
        <taxon>Gnathostomatidae</taxon>
        <taxon>Gnathostoma</taxon>
    </lineage>
</organism>
<name>A0ABD6F1C2_9BILA</name>
<proteinExistence type="predicted"/>
<keyword evidence="2" id="KW-1185">Reference proteome</keyword>
<sequence length="87" mass="9617">MRGVQALNHESAKYRLGRIFRFQTSGAAVHSHRTGKQVFIYKGFLEQTQKSTFIVGWPPSHKRLSVSSLVFPSTATAGGNPTGIQEQ</sequence>
<reference evidence="1 2" key="1">
    <citation type="submission" date="2024-08" db="EMBL/GenBank/DDBJ databases">
        <title>Gnathostoma spinigerum genome.</title>
        <authorList>
            <person name="Gonzalez-Bertolin B."/>
            <person name="Monzon S."/>
            <person name="Zaballos A."/>
            <person name="Jimenez P."/>
            <person name="Dekumyoy P."/>
            <person name="Varona S."/>
            <person name="Cuesta I."/>
            <person name="Sumanam S."/>
            <person name="Adisakwattana P."/>
            <person name="Gasser R.B."/>
            <person name="Hernandez-Gonzalez A."/>
            <person name="Young N.D."/>
            <person name="Perteguer M.J."/>
        </authorList>
    </citation>
    <scope>NUCLEOTIDE SEQUENCE [LARGE SCALE GENOMIC DNA]</scope>
    <source>
        <strain evidence="1">AL3</strain>
        <tissue evidence="1">Liver</tissue>
    </source>
</reference>
<accession>A0ABD6F1C2</accession>
<dbReference type="EMBL" id="JBGFUD010009618">
    <property type="protein sequence ID" value="MFH4982575.1"/>
    <property type="molecule type" value="Genomic_DNA"/>
</dbReference>
<gene>
    <name evidence="1" type="ORF">AB6A40_009284</name>
</gene>
<protein>
    <submittedName>
        <fullName evidence="1">Uncharacterized protein</fullName>
    </submittedName>
</protein>
<dbReference type="Proteomes" id="UP001608902">
    <property type="component" value="Unassembled WGS sequence"/>
</dbReference>
<evidence type="ECO:0000313" key="2">
    <source>
        <dbReference type="Proteomes" id="UP001608902"/>
    </source>
</evidence>
<dbReference type="AlphaFoldDB" id="A0ABD6F1C2"/>
<evidence type="ECO:0000313" key="1">
    <source>
        <dbReference type="EMBL" id="MFH4982575.1"/>
    </source>
</evidence>
<comment type="caution">
    <text evidence="1">The sequence shown here is derived from an EMBL/GenBank/DDBJ whole genome shotgun (WGS) entry which is preliminary data.</text>
</comment>